<organism evidence="1">
    <name type="scientific">marine metagenome</name>
    <dbReference type="NCBI Taxonomy" id="408172"/>
    <lineage>
        <taxon>unclassified sequences</taxon>
        <taxon>metagenomes</taxon>
        <taxon>ecological metagenomes</taxon>
    </lineage>
</organism>
<proteinExistence type="predicted"/>
<evidence type="ECO:0000313" key="1">
    <source>
        <dbReference type="EMBL" id="SVA60091.1"/>
    </source>
</evidence>
<gene>
    <name evidence="1" type="ORF">METZ01_LOCUS112945</name>
</gene>
<reference evidence="1" key="1">
    <citation type="submission" date="2018-05" db="EMBL/GenBank/DDBJ databases">
        <authorList>
            <person name="Lanie J.A."/>
            <person name="Ng W.-L."/>
            <person name="Kazmierczak K.M."/>
            <person name="Andrzejewski T.M."/>
            <person name="Davidsen T.M."/>
            <person name="Wayne K.J."/>
            <person name="Tettelin H."/>
            <person name="Glass J.I."/>
            <person name="Rusch D."/>
            <person name="Podicherti R."/>
            <person name="Tsui H.-C.T."/>
            <person name="Winkler M.E."/>
        </authorList>
    </citation>
    <scope>NUCLEOTIDE SEQUENCE</scope>
</reference>
<dbReference type="AlphaFoldDB" id="A0A381X6F9"/>
<dbReference type="EMBL" id="UINC01014017">
    <property type="protein sequence ID" value="SVA60091.1"/>
    <property type="molecule type" value="Genomic_DNA"/>
</dbReference>
<name>A0A381X6F9_9ZZZZ</name>
<sequence>MKEHCVQKTIGRLEMKQHRKKLIWTLVLSSLVAGTTLLNSALANDGWKLGRTINGQPDLQGVWANNSITPIERPEMFADREYLSDEEMQFLERRMSELTAGGGDALFGESVLDAAFSGNESSRDVQTGNYDQQWMVERTLDNRTSQIIDPPDGRFPARTPEAMAHGRELAAYRQKHPADSWLDRSLSERCVHRGVPNLRPGYNSYWQIVQSRDYVTIIQEMFHDVRIIPLADMRDLHEDIRLWNGSSRGYWDGDTLVIDTGNINEKSDPGLNTEARVYQERLARISETELQYDFIVHDPGTFTADYTRRIIFGYSNDKIYEYACHEGNYGMMNILSGHRIEEARTEAND</sequence>
<accession>A0A381X6F9</accession>
<protein>
    <submittedName>
        <fullName evidence="1">Uncharacterized protein</fullName>
    </submittedName>
</protein>